<organism evidence="7 8">
    <name type="scientific">Candidatus Accumulibacter vicinus</name>
    <dbReference type="NCBI Taxonomy" id="2954382"/>
    <lineage>
        <taxon>Bacteria</taxon>
        <taxon>Pseudomonadati</taxon>
        <taxon>Pseudomonadota</taxon>
        <taxon>Betaproteobacteria</taxon>
        <taxon>Candidatus Accumulibacter</taxon>
    </lineage>
</organism>
<evidence type="ECO:0000259" key="6">
    <source>
        <dbReference type="Pfam" id="PF16889"/>
    </source>
</evidence>
<name>A0A084XU15_9PROT</name>
<dbReference type="Pfam" id="PF07940">
    <property type="entry name" value="Hepar_II_III_C"/>
    <property type="match status" value="1"/>
</dbReference>
<dbReference type="Gene3D" id="2.70.98.70">
    <property type="match status" value="1"/>
</dbReference>
<protein>
    <submittedName>
        <fullName evidence="7">Heparinase II/III-like protein</fullName>
    </submittedName>
</protein>
<accession>A0A084XU15</accession>
<keyword evidence="2" id="KW-0732">Signal</keyword>
<dbReference type="InterPro" id="IPR008929">
    <property type="entry name" value="Chondroitin_lyas"/>
</dbReference>
<evidence type="ECO:0000256" key="2">
    <source>
        <dbReference type="ARBA" id="ARBA00022729"/>
    </source>
</evidence>
<keyword evidence="4" id="KW-0456">Lyase</keyword>
<comment type="subcellular location">
    <subcellularLocation>
        <location evidence="1">Periplasm</location>
    </subcellularLocation>
</comment>
<reference evidence="7 8" key="1">
    <citation type="submission" date="2014-07" db="EMBL/GenBank/DDBJ databases">
        <title>Expanding our view of genomic diversity in Candidatus Accumulibacter clades.</title>
        <authorList>
            <person name="Skennerton C.T."/>
            <person name="Barr J.J."/>
            <person name="Slater F.R."/>
            <person name="Bond P.L."/>
            <person name="Tyson G.W."/>
        </authorList>
    </citation>
    <scope>NUCLEOTIDE SEQUENCE [LARGE SCALE GENOMIC DNA]</scope>
    <source>
        <strain evidence="8">SK-01</strain>
    </source>
</reference>
<dbReference type="GO" id="GO:0042597">
    <property type="term" value="C:periplasmic space"/>
    <property type="evidence" value="ECO:0007669"/>
    <property type="project" value="UniProtKB-SubCell"/>
</dbReference>
<evidence type="ECO:0000256" key="3">
    <source>
        <dbReference type="ARBA" id="ARBA00022764"/>
    </source>
</evidence>
<dbReference type="SUPFAM" id="SSF48230">
    <property type="entry name" value="Chondroitin AC/alginate lyase"/>
    <property type="match status" value="1"/>
</dbReference>
<dbReference type="EMBL" id="JDSS02000053">
    <property type="protein sequence ID" value="KFB65959.1"/>
    <property type="molecule type" value="Genomic_DNA"/>
</dbReference>
<evidence type="ECO:0000256" key="4">
    <source>
        <dbReference type="ARBA" id="ARBA00023239"/>
    </source>
</evidence>
<dbReference type="Pfam" id="PF16889">
    <property type="entry name" value="Hepar_II_III_N"/>
    <property type="match status" value="1"/>
</dbReference>
<dbReference type="InterPro" id="IPR031680">
    <property type="entry name" value="Hepar_II_III_N"/>
</dbReference>
<dbReference type="STRING" id="1457154.CAPSK01_004798"/>
<evidence type="ECO:0000313" key="7">
    <source>
        <dbReference type="EMBL" id="KFB65959.1"/>
    </source>
</evidence>
<evidence type="ECO:0000259" key="5">
    <source>
        <dbReference type="Pfam" id="PF07940"/>
    </source>
</evidence>
<gene>
    <name evidence="7" type="ORF">CAPSK01_004798</name>
</gene>
<feature type="domain" description="Heparinase II/III-like C-terminal" evidence="5">
    <location>
        <begin position="350"/>
        <end position="569"/>
    </location>
</feature>
<comment type="caution">
    <text evidence="7">The sequence shown here is derived from an EMBL/GenBank/DDBJ whole genome shotgun (WGS) entry which is preliminary data.</text>
</comment>
<evidence type="ECO:0000313" key="8">
    <source>
        <dbReference type="Proteomes" id="UP000019812"/>
    </source>
</evidence>
<dbReference type="AlphaFoldDB" id="A0A084XU15"/>
<keyword evidence="3" id="KW-0574">Periplasm</keyword>
<feature type="domain" description="Heparin-sulfate lyase N-terminal" evidence="6">
    <location>
        <begin position="177"/>
        <end position="317"/>
    </location>
</feature>
<sequence length="577" mass="64702">MKIVLKRDRQTGRQIVAVLEQLLIGSGHLLRLFHTVRHLRGEQIAYRLYYRLARPLVARQALASITALPRRSWVRPWVAPLVAPRSQVDQGVFEFLGERGCVETAGDWNAVNKTKLWLYNLHYLDDLNAVDADARPDQQGWLIRRWIDDNPPLAGHGWEPYPLSLRIGNLVKWCARQTQVSPEWLVSMGRQAQALAAQEERHILANHLFANGKALTFAGAFFAGDQGGRWLKSGLRILDREISEQFLPDGGHFELSPMYHSTLLWDMCDLVNLAERSGVPELLERAAAWRGVIERGLTWLESMCHPDGEISFFNDAAFGIAPQFQPIKAYAGALGCLGSKGLTEVLSCTHLRDTGYIAVLLGQGGKALLDVAAVGPTYQPGHAHADTLGFELSLFGQRVLVNSGTSRYGEDTERQRQRSTAAHNTVEIDGEDSSEVWAGFRVARRARPSVPDIWREPGMEGEELRIRCAHDGYRRLPGRPIHQRQWTFATGRLRMIDSLSGQFRKAVCRFYLHPDVQVAGNQELHLQSGHRILWSVSGGAANVVPSTWHPQFGACVPSHCIEIQFDSAELIVDFSWK</sequence>
<proteinExistence type="predicted"/>
<dbReference type="Gene3D" id="1.50.10.100">
    <property type="entry name" value="Chondroitin AC/alginate lyase"/>
    <property type="match status" value="1"/>
</dbReference>
<evidence type="ECO:0000256" key="1">
    <source>
        <dbReference type="ARBA" id="ARBA00004418"/>
    </source>
</evidence>
<dbReference type="Proteomes" id="UP000019812">
    <property type="component" value="Unassembled WGS sequence"/>
</dbReference>
<dbReference type="PANTHER" id="PTHR39210">
    <property type="entry name" value="HEPARIN-SULFATE LYASE"/>
    <property type="match status" value="1"/>
</dbReference>
<dbReference type="InterPro" id="IPR012480">
    <property type="entry name" value="Hepar_II_III_C"/>
</dbReference>
<dbReference type="GO" id="GO:0016829">
    <property type="term" value="F:lyase activity"/>
    <property type="evidence" value="ECO:0007669"/>
    <property type="project" value="UniProtKB-KW"/>
</dbReference>
<dbReference type="PANTHER" id="PTHR39210:SF1">
    <property type="entry name" value="HEPARIN-SULFATE LYASE"/>
    <property type="match status" value="1"/>
</dbReference>